<evidence type="ECO:0000256" key="3">
    <source>
        <dbReference type="SAM" id="SignalP"/>
    </source>
</evidence>
<keyword evidence="6" id="KW-1185">Reference proteome</keyword>
<evidence type="ECO:0000259" key="4">
    <source>
        <dbReference type="Pfam" id="PF00144"/>
    </source>
</evidence>
<feature type="signal peptide" evidence="3">
    <location>
        <begin position="1"/>
        <end position="20"/>
    </location>
</feature>
<feature type="domain" description="Beta-lactamase-related" evidence="4">
    <location>
        <begin position="51"/>
        <end position="354"/>
    </location>
</feature>
<gene>
    <name evidence="5" type="ORF">H3N35_02680</name>
</gene>
<keyword evidence="3" id="KW-0732">Signal</keyword>
<comment type="subcellular location">
    <subcellularLocation>
        <location evidence="1">Membrane</location>
    </subcellularLocation>
</comment>
<dbReference type="SUPFAM" id="SSF56601">
    <property type="entry name" value="beta-lactamase/transpeptidase-like"/>
    <property type="match status" value="1"/>
</dbReference>
<name>A0ABY7VFC0_9GAMM</name>
<feature type="chain" id="PRO_5047076977" evidence="3">
    <location>
        <begin position="21"/>
        <end position="369"/>
    </location>
</feature>
<dbReference type="InterPro" id="IPR012338">
    <property type="entry name" value="Beta-lactam/transpept-like"/>
</dbReference>
<keyword evidence="2" id="KW-0472">Membrane</keyword>
<evidence type="ECO:0000313" key="5">
    <source>
        <dbReference type="EMBL" id="WDE12409.1"/>
    </source>
</evidence>
<evidence type="ECO:0000256" key="2">
    <source>
        <dbReference type="ARBA" id="ARBA00023136"/>
    </source>
</evidence>
<accession>A0ABY7VFC0</accession>
<dbReference type="PANTHER" id="PTHR46825:SF11">
    <property type="entry name" value="PENICILLIN-BINDING PROTEIN 4"/>
    <property type="match status" value="1"/>
</dbReference>
<dbReference type="Pfam" id="PF00144">
    <property type="entry name" value="Beta-lactamase"/>
    <property type="match status" value="1"/>
</dbReference>
<dbReference type="EMBL" id="CP059693">
    <property type="protein sequence ID" value="WDE12409.1"/>
    <property type="molecule type" value="Genomic_DNA"/>
</dbReference>
<reference evidence="5 6" key="1">
    <citation type="journal article" date="2022" name="Mar. Drugs">
        <title>Bioassay-Guided Fractionation Leads to the Detection of Cholic Acid Generated by the Rare Thalassomonas sp.</title>
        <authorList>
            <person name="Pheiffer F."/>
            <person name="Schneider Y.K."/>
            <person name="Hansen E.H."/>
            <person name="Andersen J.H."/>
            <person name="Isaksson J."/>
            <person name="Busche T."/>
            <person name="R C."/>
            <person name="Kalinowski J."/>
            <person name="Zyl L.V."/>
            <person name="Trindade M."/>
        </authorList>
    </citation>
    <scope>NUCLEOTIDE SEQUENCE [LARGE SCALE GENOMIC DNA]</scope>
    <source>
        <strain evidence="5 6">A5K-61T</strain>
    </source>
</reference>
<evidence type="ECO:0000256" key="1">
    <source>
        <dbReference type="ARBA" id="ARBA00004370"/>
    </source>
</evidence>
<evidence type="ECO:0000313" key="6">
    <source>
        <dbReference type="Proteomes" id="UP001215231"/>
    </source>
</evidence>
<dbReference type="InterPro" id="IPR050491">
    <property type="entry name" value="AmpC-like"/>
</dbReference>
<sequence length="369" mass="41074">MKRRILLILSWCFFSIASYAESPESTALTIKEATKALDNYLNDLAKKDKFSGNVLLANNDKVLYQASFGMASKRFNAANNLQTKFNLGSMNKMFTAIGIMKLIEQGKLGLDDKLADYADESWLAKDISKKIEIQHLLSHASGLGSYFNRTFMNSSKNLYRSLDDYKPLLKGESLLFEPGTDNRYSNTGMLMLGVVIEKVSGQSYFDYIREHVYKPAAMLDSGSYEMDQPVANLAIGYEPSDKNETGWTNNLFLHVVKGGPAGGGFSTVGDLHRFALALTNYKFLNKKLTHTLYAPKPELHSPDYSYGFSVRGAKDNRIVGHRGGFLGIGANLDIYLDRGYVSAVVSNYGRSSEPVVRKINELLARVDSH</sequence>
<dbReference type="PANTHER" id="PTHR46825">
    <property type="entry name" value="D-ALANYL-D-ALANINE-CARBOXYPEPTIDASE/ENDOPEPTIDASE AMPH"/>
    <property type="match status" value="1"/>
</dbReference>
<protein>
    <submittedName>
        <fullName evidence="5">Beta-lactamase family protein</fullName>
    </submittedName>
</protein>
<dbReference type="Proteomes" id="UP001215231">
    <property type="component" value="Chromosome"/>
</dbReference>
<organism evidence="5 6">
    <name type="scientific">Thalassomonas haliotis</name>
    <dbReference type="NCBI Taxonomy" id="485448"/>
    <lineage>
        <taxon>Bacteria</taxon>
        <taxon>Pseudomonadati</taxon>
        <taxon>Pseudomonadota</taxon>
        <taxon>Gammaproteobacteria</taxon>
        <taxon>Alteromonadales</taxon>
        <taxon>Colwelliaceae</taxon>
        <taxon>Thalassomonas</taxon>
    </lineage>
</organism>
<dbReference type="Gene3D" id="3.40.710.10">
    <property type="entry name" value="DD-peptidase/beta-lactamase superfamily"/>
    <property type="match status" value="1"/>
</dbReference>
<proteinExistence type="predicted"/>
<dbReference type="InterPro" id="IPR001466">
    <property type="entry name" value="Beta-lactam-related"/>
</dbReference>
<dbReference type="RefSeq" id="WP_274052689.1">
    <property type="nucleotide sequence ID" value="NZ_CP059693.1"/>
</dbReference>